<dbReference type="Gene3D" id="3.20.20.140">
    <property type="entry name" value="Metal-dependent hydrolases"/>
    <property type="match status" value="1"/>
</dbReference>
<sequence length="275" mass="31438">MIIDSHQHFWVYNPIKHSWIADSMAAIRKDFLPADLKAIYADQQVDGCVAVQADQTNSETDFLVKLAAETSFIRGVVGWVDLQNSNIEELLEKRSHDKIVKGFRHIVQGESDPNFLLRKEFLTGITALGHFDYTYDILVFPHQLVSVLEFVKKFPQQKFVLDHLAKPYVKDGFYEGWAAVMQLVAECENVSCKLSGLITEADYKYWTSQDLHPYMELVLEAFGPSRLLFGSDWPVCLVAGTFADVKRTTEDFINKLSEDEQQKIMGINAINFYNL</sequence>
<dbReference type="Pfam" id="PF04909">
    <property type="entry name" value="Amidohydro_2"/>
    <property type="match status" value="1"/>
</dbReference>
<evidence type="ECO:0000259" key="2">
    <source>
        <dbReference type="Pfam" id="PF04909"/>
    </source>
</evidence>
<name>A0A4Q0PNY0_9FLAO</name>
<dbReference type="PANTHER" id="PTHR43569">
    <property type="entry name" value="AMIDOHYDROLASE"/>
    <property type="match status" value="1"/>
</dbReference>
<comment type="similarity">
    <text evidence="1">Belongs to the metallo-dependent hydrolases superfamily.</text>
</comment>
<gene>
    <name evidence="3" type="ORF">DSL99_989</name>
</gene>
<dbReference type="EMBL" id="QOVL01000004">
    <property type="protein sequence ID" value="RXG32183.1"/>
    <property type="molecule type" value="Genomic_DNA"/>
</dbReference>
<evidence type="ECO:0000256" key="1">
    <source>
        <dbReference type="ARBA" id="ARBA00038310"/>
    </source>
</evidence>
<dbReference type="AlphaFoldDB" id="A0A4Q0PNY0"/>
<comment type="caution">
    <text evidence="3">The sequence shown here is derived from an EMBL/GenBank/DDBJ whole genome shotgun (WGS) entry which is preliminary data.</text>
</comment>
<reference evidence="3 4" key="1">
    <citation type="submission" date="2018-07" db="EMBL/GenBank/DDBJ databases">
        <title>Leeuwenhoekiella genomics.</title>
        <authorList>
            <person name="Tahon G."/>
            <person name="Willems A."/>
        </authorList>
    </citation>
    <scope>NUCLEOTIDE SEQUENCE [LARGE SCALE GENOMIC DNA]</scope>
    <source>
        <strain evidence="3 4">LMG 1345</strain>
    </source>
</reference>
<dbReference type="GO" id="GO:0016787">
    <property type="term" value="F:hydrolase activity"/>
    <property type="evidence" value="ECO:0007669"/>
    <property type="project" value="InterPro"/>
</dbReference>
<dbReference type="STRING" id="1122159.SAMN02745246_01170"/>
<dbReference type="Proteomes" id="UP000290608">
    <property type="component" value="Unassembled WGS sequence"/>
</dbReference>
<accession>A0A4Q0PNY0</accession>
<evidence type="ECO:0000313" key="4">
    <source>
        <dbReference type="Proteomes" id="UP000290608"/>
    </source>
</evidence>
<dbReference type="InterPro" id="IPR006680">
    <property type="entry name" value="Amidohydro-rel"/>
</dbReference>
<dbReference type="InterPro" id="IPR052350">
    <property type="entry name" value="Metallo-dep_Lactonases"/>
</dbReference>
<dbReference type="InterPro" id="IPR032466">
    <property type="entry name" value="Metal_Hydrolase"/>
</dbReference>
<proteinExistence type="inferred from homology"/>
<dbReference type="SUPFAM" id="SSF51556">
    <property type="entry name" value="Metallo-dependent hydrolases"/>
    <property type="match status" value="1"/>
</dbReference>
<dbReference type="PANTHER" id="PTHR43569:SF2">
    <property type="entry name" value="AMIDOHYDROLASE-RELATED DOMAIN-CONTAINING PROTEIN"/>
    <property type="match status" value="1"/>
</dbReference>
<organism evidence="3 4">
    <name type="scientific">Leeuwenhoekiella marinoflava</name>
    <dbReference type="NCBI Taxonomy" id="988"/>
    <lineage>
        <taxon>Bacteria</taxon>
        <taxon>Pseudomonadati</taxon>
        <taxon>Bacteroidota</taxon>
        <taxon>Flavobacteriia</taxon>
        <taxon>Flavobacteriales</taxon>
        <taxon>Flavobacteriaceae</taxon>
        <taxon>Leeuwenhoekiella</taxon>
    </lineage>
</organism>
<feature type="domain" description="Amidohydrolase-related" evidence="2">
    <location>
        <begin position="3"/>
        <end position="275"/>
    </location>
</feature>
<evidence type="ECO:0000313" key="3">
    <source>
        <dbReference type="EMBL" id="RXG32183.1"/>
    </source>
</evidence>
<dbReference type="RefSeq" id="WP_073098163.1">
    <property type="nucleotide sequence ID" value="NZ_JBALUR010000001.1"/>
</dbReference>
<protein>
    <submittedName>
        <fullName evidence="3">L-fuconolactonase</fullName>
    </submittedName>
</protein>